<comment type="similarity">
    <text evidence="1">Belongs to the UPF0065 (bug) family.</text>
</comment>
<name>A0A0S3PU03_9BRAD</name>
<protein>
    <submittedName>
        <fullName evidence="3">Tripartite tricarboxylate transporter family receptor</fullName>
    </submittedName>
</protein>
<dbReference type="RefSeq" id="WP_096354592.1">
    <property type="nucleotide sequence ID" value="NZ_AP014946.1"/>
</dbReference>
<dbReference type="OrthoDB" id="8443386at2"/>
<dbReference type="Pfam" id="PF03401">
    <property type="entry name" value="TctC"/>
    <property type="match status" value="1"/>
</dbReference>
<dbReference type="Gene3D" id="3.40.190.10">
    <property type="entry name" value="Periplasmic binding protein-like II"/>
    <property type="match status" value="1"/>
</dbReference>
<organism evidence="3 4">
    <name type="scientific">Variibacter gotjawalensis</name>
    <dbReference type="NCBI Taxonomy" id="1333996"/>
    <lineage>
        <taxon>Bacteria</taxon>
        <taxon>Pseudomonadati</taxon>
        <taxon>Pseudomonadota</taxon>
        <taxon>Alphaproteobacteria</taxon>
        <taxon>Hyphomicrobiales</taxon>
        <taxon>Nitrobacteraceae</taxon>
        <taxon>Variibacter</taxon>
    </lineage>
</organism>
<feature type="chain" id="PRO_5016310038" evidence="2">
    <location>
        <begin position="27"/>
        <end position="328"/>
    </location>
</feature>
<feature type="signal peptide" evidence="2">
    <location>
        <begin position="1"/>
        <end position="26"/>
    </location>
</feature>
<dbReference type="Proteomes" id="UP000236884">
    <property type="component" value="Chromosome"/>
</dbReference>
<proteinExistence type="inferred from homology"/>
<reference evidence="3 4" key="1">
    <citation type="submission" date="2015-08" db="EMBL/GenBank/DDBJ databases">
        <title>Investigation of the bacterial diversity of lava forest soil.</title>
        <authorList>
            <person name="Lee J.S."/>
        </authorList>
    </citation>
    <scope>NUCLEOTIDE SEQUENCE [LARGE SCALE GENOMIC DNA]</scope>
    <source>
        <strain evidence="3 4">GJW-30</strain>
    </source>
</reference>
<dbReference type="InterPro" id="IPR005064">
    <property type="entry name" value="BUG"/>
</dbReference>
<dbReference type="InterPro" id="IPR042100">
    <property type="entry name" value="Bug_dom1"/>
</dbReference>
<keyword evidence="3" id="KW-0675">Receptor</keyword>
<accession>A0A0S3PU03</accession>
<dbReference type="EMBL" id="AP014946">
    <property type="protein sequence ID" value="BAT59348.1"/>
    <property type="molecule type" value="Genomic_DNA"/>
</dbReference>
<evidence type="ECO:0000256" key="1">
    <source>
        <dbReference type="ARBA" id="ARBA00006987"/>
    </source>
</evidence>
<dbReference type="PANTHER" id="PTHR42928:SF5">
    <property type="entry name" value="BLR1237 PROTEIN"/>
    <property type="match status" value="1"/>
</dbReference>
<keyword evidence="2" id="KW-0732">Signal</keyword>
<dbReference type="PIRSF" id="PIRSF017082">
    <property type="entry name" value="YflP"/>
    <property type="match status" value="1"/>
</dbReference>
<dbReference type="PANTHER" id="PTHR42928">
    <property type="entry name" value="TRICARBOXYLATE-BINDING PROTEIN"/>
    <property type="match status" value="1"/>
</dbReference>
<evidence type="ECO:0000256" key="2">
    <source>
        <dbReference type="SAM" id="SignalP"/>
    </source>
</evidence>
<dbReference type="SUPFAM" id="SSF53850">
    <property type="entry name" value="Periplasmic binding protein-like II"/>
    <property type="match status" value="1"/>
</dbReference>
<gene>
    <name evidence="3" type="ORF">GJW-30_1_01880</name>
</gene>
<dbReference type="AlphaFoldDB" id="A0A0S3PU03"/>
<dbReference type="KEGG" id="vgo:GJW-30_1_01880"/>
<evidence type="ECO:0000313" key="3">
    <source>
        <dbReference type="EMBL" id="BAT59348.1"/>
    </source>
</evidence>
<dbReference type="Gene3D" id="3.40.190.150">
    <property type="entry name" value="Bordetella uptake gene, domain 1"/>
    <property type="match status" value="1"/>
</dbReference>
<evidence type="ECO:0000313" key="4">
    <source>
        <dbReference type="Proteomes" id="UP000236884"/>
    </source>
</evidence>
<sequence length="328" mass="34312">MRTTLLAGRFALLSVTVLFGLSSAIAQEYPTRPITVIVPFAAGGTTDVVTRVVAEHMSRTLGQQLVIENASGAGGTTGTTKAKRATPDGYTIMTGQMGTHAAAVGLYANLQYDPRTDFEPLGQLAGTPILVLGRKELPAKDLKEFVAYVKANAGKLNNGHAGVGSVSYTGCLLLNHLLGVKPALIPFNGSGPTMNALVASQVDYMCDQSVNVVPQVQGGTIKAYAVATPERNPALPDVPTTAEAGMPEFQASAWNAMFAPKGTPRPIVEKLNAAIVAALGDEGVRKRMLDLGLDIPSGSHTTPEALGELVRSEIDKWTPIIKAAGKQP</sequence>
<keyword evidence="4" id="KW-1185">Reference proteome</keyword>